<keyword evidence="3" id="KW-1185">Reference proteome</keyword>
<feature type="region of interest" description="Disordered" evidence="1">
    <location>
        <begin position="86"/>
        <end position="128"/>
    </location>
</feature>
<reference evidence="2 3" key="1">
    <citation type="submission" date="2023-05" db="EMBL/GenBank/DDBJ databases">
        <title>B98-5 Cell Line De Novo Hybrid Assembly: An Optical Mapping Approach.</title>
        <authorList>
            <person name="Kananen K."/>
            <person name="Auerbach J.A."/>
            <person name="Kautto E."/>
            <person name="Blachly J.S."/>
        </authorList>
    </citation>
    <scope>NUCLEOTIDE SEQUENCE [LARGE SCALE GENOMIC DNA]</scope>
    <source>
        <strain evidence="2">B95-8</strain>
        <tissue evidence="2">Cell line</tissue>
    </source>
</reference>
<proteinExistence type="predicted"/>
<accession>A0ABQ9W1B2</accession>
<evidence type="ECO:0000313" key="3">
    <source>
        <dbReference type="Proteomes" id="UP001266305"/>
    </source>
</evidence>
<sequence>MASALQARTRTGLVGSCDSEETTGAWGLQRETRSSNDRVGVGATGQVGRSTMEIPCPPPPTDSRRPARPIPVPSTLELSAASGSVGPALLESAPGGLSGQGDAEPHASAAWPLSHPRATSRPRSQVRAGTAALRPLRLGSAGPPRARRGCPIQGLRWTPQASFLVPGQAFGQLPGSPVQRQRCRSSGGFCSARPHPCTHNPFPPPKTLPNRTMFAQLSKGETEADTGMQQLRWSPWQEGPGLVRRGIQLPALVGSGSSAG</sequence>
<dbReference type="Proteomes" id="UP001266305">
    <property type="component" value="Unassembled WGS sequence"/>
</dbReference>
<organism evidence="2 3">
    <name type="scientific">Saguinus oedipus</name>
    <name type="common">Cotton-top tamarin</name>
    <name type="synonym">Oedipomidas oedipus</name>
    <dbReference type="NCBI Taxonomy" id="9490"/>
    <lineage>
        <taxon>Eukaryota</taxon>
        <taxon>Metazoa</taxon>
        <taxon>Chordata</taxon>
        <taxon>Craniata</taxon>
        <taxon>Vertebrata</taxon>
        <taxon>Euteleostomi</taxon>
        <taxon>Mammalia</taxon>
        <taxon>Eutheria</taxon>
        <taxon>Euarchontoglires</taxon>
        <taxon>Primates</taxon>
        <taxon>Haplorrhini</taxon>
        <taxon>Platyrrhini</taxon>
        <taxon>Cebidae</taxon>
        <taxon>Callitrichinae</taxon>
        <taxon>Saguinus</taxon>
    </lineage>
</organism>
<dbReference type="EMBL" id="JASSZA010000003">
    <property type="protein sequence ID" value="KAK2115225.1"/>
    <property type="molecule type" value="Genomic_DNA"/>
</dbReference>
<name>A0ABQ9W1B2_SAGOE</name>
<protein>
    <submittedName>
        <fullName evidence="2">Uncharacterized protein</fullName>
    </submittedName>
</protein>
<evidence type="ECO:0000313" key="2">
    <source>
        <dbReference type="EMBL" id="KAK2115225.1"/>
    </source>
</evidence>
<evidence type="ECO:0000256" key="1">
    <source>
        <dbReference type="SAM" id="MobiDB-lite"/>
    </source>
</evidence>
<comment type="caution">
    <text evidence="2">The sequence shown here is derived from an EMBL/GenBank/DDBJ whole genome shotgun (WGS) entry which is preliminary data.</text>
</comment>
<feature type="region of interest" description="Disordered" evidence="1">
    <location>
        <begin position="1"/>
        <end position="74"/>
    </location>
</feature>
<gene>
    <name evidence="2" type="ORF">P7K49_005851</name>
</gene>